<feature type="compositionally biased region" description="Low complexity" evidence="1">
    <location>
        <begin position="181"/>
        <end position="191"/>
    </location>
</feature>
<feature type="compositionally biased region" description="Basic residues" evidence="1">
    <location>
        <begin position="279"/>
        <end position="298"/>
    </location>
</feature>
<comment type="caution">
    <text evidence="2">The sequence shown here is derived from an EMBL/GenBank/DDBJ whole genome shotgun (WGS) entry which is preliminary data.</text>
</comment>
<dbReference type="GO" id="GO:0000387">
    <property type="term" value="P:spliceosomal snRNP assembly"/>
    <property type="evidence" value="ECO:0007669"/>
    <property type="project" value="InterPro"/>
</dbReference>
<dbReference type="GO" id="GO:0032797">
    <property type="term" value="C:SMN complex"/>
    <property type="evidence" value="ECO:0007669"/>
    <property type="project" value="InterPro"/>
</dbReference>
<feature type="compositionally biased region" description="Basic and acidic residues" evidence="1">
    <location>
        <begin position="171"/>
        <end position="180"/>
    </location>
</feature>
<sequence>MRINKKELLIQFHGENILETDRFMYLGNIVMTGTCHSTWIDAAPDKTCHLPVLGDSEQVLHRMTSPVFNVVRKPFLRLPTAASTFLKGTLMEGLRQSVLPGHMTSLTGRVKVTIMEDAECASTTTITTITDESDEVTETGFESSPVTTSDTNANINSHVPATHVLSTAHTTSDEDVKMESDSNSYSNFSPSETNTKSSCRSSSAGLNHRVGRNSEHWYQNRCFNHYWHHYYFVSLWCQKHMEVYRGVHEQFSSQSNNSEVTTSINEADKGVFKKPVSVKTHRNRKARRRRKEAKKRMRLAFSHAETMNSSSNSLDEEDATDTATDDVDFAVKMDISEEMLDFFAHTHKHRAERDELKKKAKGTKQEKLINIEEVRSDQKERTVEAPKERPGSRRTEEMRFLYGKGAAMIHGMETALQMNFDRNLDVKQPKLWPNMPFKILFD</sequence>
<name>A0A2T7PM21_POMCA</name>
<reference evidence="2 3" key="1">
    <citation type="submission" date="2018-04" db="EMBL/GenBank/DDBJ databases">
        <title>The genome of golden apple snail Pomacea canaliculata provides insight into stress tolerance and invasive adaptation.</title>
        <authorList>
            <person name="Liu C."/>
            <person name="Liu B."/>
            <person name="Ren Y."/>
            <person name="Zhang Y."/>
            <person name="Wang H."/>
            <person name="Li S."/>
            <person name="Jiang F."/>
            <person name="Yin L."/>
            <person name="Zhang G."/>
            <person name="Qian W."/>
            <person name="Fan W."/>
        </authorList>
    </citation>
    <scope>NUCLEOTIDE SEQUENCE [LARGE SCALE GENOMIC DNA]</scope>
    <source>
        <strain evidence="2">SZHN2017</strain>
        <tissue evidence="2">Muscle</tissue>
    </source>
</reference>
<dbReference type="InterPro" id="IPR034754">
    <property type="entry name" value="GEMIN8"/>
</dbReference>
<dbReference type="AlphaFoldDB" id="A0A2T7PM21"/>
<dbReference type="PANTHER" id="PTHR16238">
    <property type="entry name" value="GEM-ASSOCIATED PROTEIN 8"/>
    <property type="match status" value="1"/>
</dbReference>
<evidence type="ECO:0000313" key="2">
    <source>
        <dbReference type="EMBL" id="PVD34454.1"/>
    </source>
</evidence>
<dbReference type="OrthoDB" id="5989213at2759"/>
<feature type="compositionally biased region" description="Polar residues" evidence="1">
    <location>
        <begin position="192"/>
        <end position="205"/>
    </location>
</feature>
<dbReference type="STRING" id="400727.A0A2T7PM21"/>
<dbReference type="Pfam" id="PF15348">
    <property type="entry name" value="GEMIN8"/>
    <property type="match status" value="1"/>
</dbReference>
<organism evidence="2 3">
    <name type="scientific">Pomacea canaliculata</name>
    <name type="common">Golden apple snail</name>
    <dbReference type="NCBI Taxonomy" id="400727"/>
    <lineage>
        <taxon>Eukaryota</taxon>
        <taxon>Metazoa</taxon>
        <taxon>Spiralia</taxon>
        <taxon>Lophotrochozoa</taxon>
        <taxon>Mollusca</taxon>
        <taxon>Gastropoda</taxon>
        <taxon>Caenogastropoda</taxon>
        <taxon>Architaenioglossa</taxon>
        <taxon>Ampullarioidea</taxon>
        <taxon>Ampullariidae</taxon>
        <taxon>Pomacea</taxon>
    </lineage>
</organism>
<keyword evidence="3" id="KW-1185">Reference proteome</keyword>
<proteinExistence type="predicted"/>
<gene>
    <name evidence="2" type="ORF">C0Q70_05728</name>
</gene>
<evidence type="ECO:0000256" key="1">
    <source>
        <dbReference type="SAM" id="MobiDB-lite"/>
    </source>
</evidence>
<dbReference type="PANTHER" id="PTHR16238:SF7">
    <property type="entry name" value="GEM-ASSOCIATED PROTEIN 8"/>
    <property type="match status" value="1"/>
</dbReference>
<feature type="region of interest" description="Disordered" evidence="1">
    <location>
        <begin position="134"/>
        <end position="154"/>
    </location>
</feature>
<dbReference type="Proteomes" id="UP000245119">
    <property type="component" value="Linkage Group LG3"/>
</dbReference>
<protein>
    <submittedName>
        <fullName evidence="2">Uncharacterized protein</fullName>
    </submittedName>
</protein>
<feature type="compositionally biased region" description="Polar residues" evidence="1">
    <location>
        <begin position="140"/>
        <end position="154"/>
    </location>
</feature>
<dbReference type="EMBL" id="PZQS01000003">
    <property type="protein sequence ID" value="PVD34454.1"/>
    <property type="molecule type" value="Genomic_DNA"/>
</dbReference>
<accession>A0A2T7PM21</accession>
<evidence type="ECO:0000313" key="3">
    <source>
        <dbReference type="Proteomes" id="UP000245119"/>
    </source>
</evidence>
<feature type="region of interest" description="Disordered" evidence="1">
    <location>
        <begin position="169"/>
        <end position="206"/>
    </location>
</feature>
<feature type="region of interest" description="Disordered" evidence="1">
    <location>
        <begin position="276"/>
        <end position="322"/>
    </location>
</feature>